<organism evidence="6 7">
    <name type="scientific">Panaeolus cyanescens</name>
    <dbReference type="NCBI Taxonomy" id="181874"/>
    <lineage>
        <taxon>Eukaryota</taxon>
        <taxon>Fungi</taxon>
        <taxon>Dikarya</taxon>
        <taxon>Basidiomycota</taxon>
        <taxon>Agaricomycotina</taxon>
        <taxon>Agaricomycetes</taxon>
        <taxon>Agaricomycetidae</taxon>
        <taxon>Agaricales</taxon>
        <taxon>Agaricineae</taxon>
        <taxon>Galeropsidaceae</taxon>
        <taxon>Panaeolus</taxon>
    </lineage>
</organism>
<dbReference type="SUPFAM" id="SSF90209">
    <property type="entry name" value="Ran binding protein zinc finger-like"/>
    <property type="match status" value="1"/>
</dbReference>
<feature type="compositionally biased region" description="Polar residues" evidence="4">
    <location>
        <begin position="18"/>
        <end position="37"/>
    </location>
</feature>
<dbReference type="SMART" id="SM00547">
    <property type="entry name" value="ZnF_RBZ"/>
    <property type="match status" value="1"/>
</dbReference>
<evidence type="ECO:0000256" key="3">
    <source>
        <dbReference type="ARBA" id="ARBA00022833"/>
    </source>
</evidence>
<evidence type="ECO:0000313" key="7">
    <source>
        <dbReference type="Proteomes" id="UP000284842"/>
    </source>
</evidence>
<dbReference type="Proteomes" id="UP000284842">
    <property type="component" value="Unassembled WGS sequence"/>
</dbReference>
<protein>
    <recommendedName>
        <fullName evidence="5">RanBP2-type domain-containing protein</fullName>
    </recommendedName>
</protein>
<keyword evidence="3" id="KW-0862">Zinc</keyword>
<dbReference type="InterPro" id="IPR001876">
    <property type="entry name" value="Znf_RanBP2"/>
</dbReference>
<name>A0A409X4L5_9AGAR</name>
<keyword evidence="7" id="KW-1185">Reference proteome</keyword>
<feature type="compositionally biased region" description="Pro residues" evidence="4">
    <location>
        <begin position="57"/>
        <end position="76"/>
    </location>
</feature>
<feature type="compositionally biased region" description="Polar residues" evidence="4">
    <location>
        <begin position="415"/>
        <end position="428"/>
    </location>
</feature>
<reference evidence="6 7" key="1">
    <citation type="journal article" date="2018" name="Evol. Lett.">
        <title>Horizontal gene cluster transfer increased hallucinogenic mushroom diversity.</title>
        <authorList>
            <person name="Reynolds H.T."/>
            <person name="Vijayakumar V."/>
            <person name="Gluck-Thaler E."/>
            <person name="Korotkin H.B."/>
            <person name="Matheny P.B."/>
            <person name="Slot J.C."/>
        </authorList>
    </citation>
    <scope>NUCLEOTIDE SEQUENCE [LARGE SCALE GENOMIC DNA]</scope>
    <source>
        <strain evidence="6 7">2629</strain>
    </source>
</reference>
<evidence type="ECO:0000313" key="6">
    <source>
        <dbReference type="EMBL" id="PPQ85723.1"/>
    </source>
</evidence>
<feature type="region of interest" description="Disordered" evidence="4">
    <location>
        <begin position="480"/>
        <end position="525"/>
    </location>
</feature>
<evidence type="ECO:0000256" key="4">
    <source>
        <dbReference type="SAM" id="MobiDB-lite"/>
    </source>
</evidence>
<dbReference type="AlphaFoldDB" id="A0A409X4L5"/>
<dbReference type="OrthoDB" id="448399at2759"/>
<proteinExistence type="predicted"/>
<feature type="compositionally biased region" description="Polar residues" evidence="4">
    <location>
        <begin position="113"/>
        <end position="128"/>
    </location>
</feature>
<feature type="compositionally biased region" description="Low complexity" evidence="4">
    <location>
        <begin position="304"/>
        <end position="319"/>
    </location>
</feature>
<dbReference type="EMBL" id="NHTK01004647">
    <property type="protein sequence ID" value="PPQ85723.1"/>
    <property type="molecule type" value="Genomic_DNA"/>
</dbReference>
<comment type="caution">
    <text evidence="6">The sequence shown here is derived from an EMBL/GenBank/DDBJ whole genome shotgun (WGS) entry which is preliminary data.</text>
</comment>
<dbReference type="Gene3D" id="4.10.1060.10">
    <property type="entry name" value="Zinc finger, RanBP2-type"/>
    <property type="match status" value="1"/>
</dbReference>
<feature type="compositionally biased region" description="Basic and acidic residues" evidence="4">
    <location>
        <begin position="571"/>
        <end position="587"/>
    </location>
</feature>
<evidence type="ECO:0000256" key="2">
    <source>
        <dbReference type="ARBA" id="ARBA00022771"/>
    </source>
</evidence>
<feature type="compositionally biased region" description="Polar residues" evidence="4">
    <location>
        <begin position="338"/>
        <end position="356"/>
    </location>
</feature>
<dbReference type="STRING" id="181874.A0A409X4L5"/>
<feature type="region of interest" description="Disordered" evidence="4">
    <location>
        <begin position="563"/>
        <end position="587"/>
    </location>
</feature>
<feature type="domain" description="RanBP2-type" evidence="5">
    <location>
        <begin position="221"/>
        <end position="240"/>
    </location>
</feature>
<keyword evidence="1" id="KW-0479">Metal-binding</keyword>
<evidence type="ECO:0000259" key="5">
    <source>
        <dbReference type="PROSITE" id="PS01358"/>
    </source>
</evidence>
<accession>A0A409X4L5</accession>
<feature type="compositionally biased region" description="Low complexity" evidence="4">
    <location>
        <begin position="44"/>
        <end position="55"/>
    </location>
</feature>
<dbReference type="InterPro" id="IPR036443">
    <property type="entry name" value="Znf_RanBP2_sf"/>
</dbReference>
<feature type="region of interest" description="Disordered" evidence="4">
    <location>
        <begin position="387"/>
        <end position="444"/>
    </location>
</feature>
<sequence length="587" mass="62374">MILHRRNISCIGCGCPRSSEQGHAQQQHNCSTATSKVAPSPRFNSNNNNNVYYSSGPLPPHPPSTPQHQPPPPNQPSNPNSQPSLRTSGIPFSHPRISPAAQKPSSPLPHLNIPNTHGHNPNPIQISPASGHAIETPSHVPAPPPKLTHPLLTPSGRAFAIGGKVQNISSDPLSPCIMYWPDNEPFPEQGQIRPSGLVGVAQPPILNTGNRGPISHQPGDWICQKCNYLNWRRRKVCQTCLPYAEGNGDSISAAVQAERIALLTSVLAQTQLTGTIPTTPAVAPRSLTPPQIKKQPFIDLTQPSNAFGQSSSNASSGPSQPQPHPVIGQNRSVHRSQSHYSLGSQFNAPLTGGINQHHLQPLHSQATPFQPSLSPSARSRYLAPSPIYETSGHSQRLPSREPSPLYATGPDLRRASSSSLHQQYDSNGTRTALPATPLTAEPTTPHFGRSYVGNSGTPAIQVPAPLLPSFLQDIVQSPALSPTSTTTSSADLSSIEEYDDLSSPRSTFPIHARARGDSGSSSGMMEERVVGDYGVIGGGAPGGGGSPVSNIWRLDGAESKSLSAFPLPNSEELKGWGKKPSREGLRS</sequence>
<dbReference type="GO" id="GO:0008270">
    <property type="term" value="F:zinc ion binding"/>
    <property type="evidence" value="ECO:0007669"/>
    <property type="project" value="UniProtKB-KW"/>
</dbReference>
<feature type="region of interest" description="Disordered" evidence="4">
    <location>
        <begin position="18"/>
        <end position="153"/>
    </location>
</feature>
<evidence type="ECO:0000256" key="1">
    <source>
        <dbReference type="ARBA" id="ARBA00022723"/>
    </source>
</evidence>
<dbReference type="InParanoid" id="A0A409X4L5"/>
<dbReference type="PROSITE" id="PS01358">
    <property type="entry name" value="ZF_RANBP2_1"/>
    <property type="match status" value="1"/>
</dbReference>
<feature type="compositionally biased region" description="Low complexity" evidence="4">
    <location>
        <begin position="480"/>
        <end position="493"/>
    </location>
</feature>
<feature type="region of interest" description="Disordered" evidence="4">
    <location>
        <begin position="301"/>
        <end position="356"/>
    </location>
</feature>
<feature type="compositionally biased region" description="Low complexity" evidence="4">
    <location>
        <begin position="429"/>
        <end position="444"/>
    </location>
</feature>
<keyword evidence="2" id="KW-0863">Zinc-finger</keyword>
<gene>
    <name evidence="6" type="ORF">CVT24_001709</name>
</gene>